<dbReference type="Proteomes" id="UP001611383">
    <property type="component" value="Chromosome"/>
</dbReference>
<organism evidence="1 2">
    <name type="scientific">Archangium minus</name>
    <dbReference type="NCBI Taxonomy" id="83450"/>
    <lineage>
        <taxon>Bacteria</taxon>
        <taxon>Pseudomonadati</taxon>
        <taxon>Myxococcota</taxon>
        <taxon>Myxococcia</taxon>
        <taxon>Myxococcales</taxon>
        <taxon>Cystobacterineae</taxon>
        <taxon>Archangiaceae</taxon>
        <taxon>Archangium</taxon>
    </lineage>
</organism>
<proteinExistence type="predicted"/>
<dbReference type="RefSeq" id="WP_395815146.1">
    <property type="nucleotide sequence ID" value="NZ_CP043494.1"/>
</dbReference>
<gene>
    <name evidence="1" type="ORF">F0U60_05900</name>
</gene>
<evidence type="ECO:0000313" key="2">
    <source>
        <dbReference type="Proteomes" id="UP001611383"/>
    </source>
</evidence>
<evidence type="ECO:0000313" key="1">
    <source>
        <dbReference type="EMBL" id="WNG43680.1"/>
    </source>
</evidence>
<protein>
    <submittedName>
        <fullName evidence="1">Uncharacterized protein</fullName>
    </submittedName>
</protein>
<accession>A0ABY9WMJ6</accession>
<sequence>MSLTPLMEELPTHVRASLQEQLQTIADAAEYLPPHDPLWREVAQPDGDGLRMYVAGCCVRFHLLPDDRQVLVEQIGRVRIRLPASLSLSQ</sequence>
<keyword evidence="2" id="KW-1185">Reference proteome</keyword>
<name>A0ABY9WMJ6_9BACT</name>
<dbReference type="EMBL" id="CP043494">
    <property type="protein sequence ID" value="WNG43680.1"/>
    <property type="molecule type" value="Genomic_DNA"/>
</dbReference>
<reference evidence="1 2" key="1">
    <citation type="submission" date="2019-08" db="EMBL/GenBank/DDBJ databases">
        <title>Archangium and Cystobacter genomes.</title>
        <authorList>
            <person name="Chen I.-C.K."/>
            <person name="Wielgoss S."/>
        </authorList>
    </citation>
    <scope>NUCLEOTIDE SEQUENCE [LARGE SCALE GENOMIC DNA]</scope>
    <source>
        <strain evidence="1 2">Cbm 6</strain>
    </source>
</reference>